<evidence type="ECO:0000313" key="2">
    <source>
        <dbReference type="EMBL" id="MCP9763574.1"/>
    </source>
</evidence>
<accession>A0AAE3H3X3</accession>
<dbReference type="RefSeq" id="WP_255037352.1">
    <property type="nucleotide sequence ID" value="NZ_RJUF01000032.1"/>
</dbReference>
<dbReference type="AlphaFoldDB" id="A0AAE3H3X3"/>
<feature type="chain" id="PRO_5041975444" description="Type VI secretion system tube protein Hcp" evidence="1">
    <location>
        <begin position="19"/>
        <end position="170"/>
    </location>
</feature>
<evidence type="ECO:0008006" key="4">
    <source>
        <dbReference type="Google" id="ProtNLM"/>
    </source>
</evidence>
<protein>
    <recommendedName>
        <fullName evidence="4">Type VI secretion system tube protein Hcp</fullName>
    </recommendedName>
</protein>
<evidence type="ECO:0000313" key="3">
    <source>
        <dbReference type="Proteomes" id="UP001204144"/>
    </source>
</evidence>
<dbReference type="EMBL" id="RJUF01000032">
    <property type="protein sequence ID" value="MCP9763574.1"/>
    <property type="molecule type" value="Genomic_DNA"/>
</dbReference>
<evidence type="ECO:0000256" key="1">
    <source>
        <dbReference type="SAM" id="SignalP"/>
    </source>
</evidence>
<proteinExistence type="predicted"/>
<feature type="signal peptide" evidence="1">
    <location>
        <begin position="1"/>
        <end position="18"/>
    </location>
</feature>
<dbReference type="Gene3D" id="2.30.110.20">
    <property type="entry name" value="Hcp1-like"/>
    <property type="match status" value="1"/>
</dbReference>
<dbReference type="Proteomes" id="UP001204144">
    <property type="component" value="Unassembled WGS sequence"/>
</dbReference>
<comment type="caution">
    <text evidence="2">The sequence shown here is derived from an EMBL/GenBank/DDBJ whole genome shotgun (WGS) entry which is preliminary data.</text>
</comment>
<gene>
    <name evidence="2" type="ORF">EGI31_11460</name>
</gene>
<sequence length="170" mass="19168">MKALFTLLIVAFSLNTKAQQTDTYISFVNPTIVGPKTLTDGKTGLIQVLSAQYDFQSNNNKVLPGSIKLQIEEDGFTPEIWSTFFTSNVPINLNIFQYRTGGKIYMTIKIRNAYINAIRYRANETGGGSHEIDIWINQFAFEYKTYGPSGTLVSNHTSGWDFINNVPFNF</sequence>
<organism evidence="2 3">
    <name type="scientific">Lacihabitans soyangensis</name>
    <dbReference type="NCBI Taxonomy" id="869394"/>
    <lineage>
        <taxon>Bacteria</taxon>
        <taxon>Pseudomonadati</taxon>
        <taxon>Bacteroidota</taxon>
        <taxon>Cytophagia</taxon>
        <taxon>Cytophagales</taxon>
        <taxon>Leadbetterellaceae</taxon>
        <taxon>Lacihabitans</taxon>
    </lineage>
</organism>
<dbReference type="SUPFAM" id="SSF141452">
    <property type="entry name" value="Hcp1-like"/>
    <property type="match status" value="1"/>
</dbReference>
<reference evidence="2 3" key="1">
    <citation type="submission" date="2018-11" db="EMBL/GenBank/DDBJ databases">
        <title>Novel bacteria species description.</title>
        <authorList>
            <person name="Han J.-H."/>
        </authorList>
    </citation>
    <scope>NUCLEOTIDE SEQUENCE [LARGE SCALE GENOMIC DNA]</scope>
    <source>
        <strain evidence="2 3">KCTC23259</strain>
    </source>
</reference>
<keyword evidence="1" id="KW-0732">Signal</keyword>
<keyword evidence="3" id="KW-1185">Reference proteome</keyword>
<name>A0AAE3H3X3_9BACT</name>
<dbReference type="InterPro" id="IPR036624">
    <property type="entry name" value="Hcp1-lik_sf"/>
</dbReference>